<protein>
    <submittedName>
        <fullName evidence="2">Uncharacterized protein</fullName>
    </submittedName>
</protein>
<dbReference type="Proteomes" id="UP000017836">
    <property type="component" value="Unassembled WGS sequence"/>
</dbReference>
<proteinExistence type="predicted"/>
<dbReference type="EMBL" id="KI393980">
    <property type="protein sequence ID" value="ERN05897.1"/>
    <property type="molecule type" value="Genomic_DNA"/>
</dbReference>
<accession>W1P7P3</accession>
<organism evidence="2 3">
    <name type="scientific">Amborella trichopoda</name>
    <dbReference type="NCBI Taxonomy" id="13333"/>
    <lineage>
        <taxon>Eukaryota</taxon>
        <taxon>Viridiplantae</taxon>
        <taxon>Streptophyta</taxon>
        <taxon>Embryophyta</taxon>
        <taxon>Tracheophyta</taxon>
        <taxon>Spermatophyta</taxon>
        <taxon>Magnoliopsida</taxon>
        <taxon>Amborellales</taxon>
        <taxon>Amborellaceae</taxon>
        <taxon>Amborella</taxon>
    </lineage>
</organism>
<feature type="region of interest" description="Disordered" evidence="1">
    <location>
        <begin position="152"/>
        <end position="171"/>
    </location>
</feature>
<reference evidence="3" key="1">
    <citation type="journal article" date="2013" name="Science">
        <title>The Amborella genome and the evolution of flowering plants.</title>
        <authorList>
            <consortium name="Amborella Genome Project"/>
        </authorList>
    </citation>
    <scope>NUCLEOTIDE SEQUENCE [LARGE SCALE GENOMIC DNA]</scope>
</reference>
<sequence length="171" mass="18462">MARAKPKVSKAKQRFNPLTIDPLTMVVTVLDEEAPSFAGYPDQVPNLQVGVPSFDPSVALVGSEGVDPLIVVTNSEHVRLLEPQLPDEDLSFAVNEFIPTSVERETVDVVLEETEVASRMNFNVSIGVFFEEVKCLESARGSLETASVAQEAGKVAKEPQSATGLNPKKPL</sequence>
<dbReference type="HOGENOM" id="CLU_107320_0_0_1"/>
<keyword evidence="3" id="KW-1185">Reference proteome</keyword>
<name>W1P7P3_AMBTC</name>
<dbReference type="Gramene" id="ERN05897">
    <property type="protein sequence ID" value="ERN05897"/>
    <property type="gene ID" value="AMTR_s00006p00267000"/>
</dbReference>
<gene>
    <name evidence="2" type="ORF">AMTR_s00006p00267000</name>
</gene>
<dbReference type="AlphaFoldDB" id="W1P7P3"/>
<evidence type="ECO:0000313" key="3">
    <source>
        <dbReference type="Proteomes" id="UP000017836"/>
    </source>
</evidence>
<evidence type="ECO:0000256" key="1">
    <source>
        <dbReference type="SAM" id="MobiDB-lite"/>
    </source>
</evidence>
<evidence type="ECO:0000313" key="2">
    <source>
        <dbReference type="EMBL" id="ERN05897.1"/>
    </source>
</evidence>